<dbReference type="AlphaFoldDB" id="A0A1Y2I0D1"/>
<evidence type="ECO:0000256" key="1">
    <source>
        <dbReference type="SAM" id="MobiDB-lite"/>
    </source>
</evidence>
<evidence type="ECO:0000313" key="2">
    <source>
        <dbReference type="EMBL" id="ORZ38862.1"/>
    </source>
</evidence>
<protein>
    <submittedName>
        <fullName evidence="2">Uncharacterized protein</fullName>
    </submittedName>
</protein>
<keyword evidence="3" id="KW-1185">Reference proteome</keyword>
<name>A0A1Y2I0D1_9FUNG</name>
<dbReference type="EMBL" id="MCFL01000007">
    <property type="protein sequence ID" value="ORZ38862.1"/>
    <property type="molecule type" value="Genomic_DNA"/>
</dbReference>
<sequence length="61" mass="7107">YVKLLHRLRSHPSPSPRKTRRPAQPRRPLIPRKPNTTHQRSPQLTHPQTALNSMLTCSHPM</sequence>
<organism evidence="2 3">
    <name type="scientific">Catenaria anguillulae PL171</name>
    <dbReference type="NCBI Taxonomy" id="765915"/>
    <lineage>
        <taxon>Eukaryota</taxon>
        <taxon>Fungi</taxon>
        <taxon>Fungi incertae sedis</taxon>
        <taxon>Blastocladiomycota</taxon>
        <taxon>Blastocladiomycetes</taxon>
        <taxon>Blastocladiales</taxon>
        <taxon>Catenariaceae</taxon>
        <taxon>Catenaria</taxon>
    </lineage>
</organism>
<feature type="region of interest" description="Disordered" evidence="1">
    <location>
        <begin position="1"/>
        <end position="61"/>
    </location>
</feature>
<dbReference type="Proteomes" id="UP000193411">
    <property type="component" value="Unassembled WGS sequence"/>
</dbReference>
<gene>
    <name evidence="2" type="ORF">BCR44DRAFT_1427941</name>
</gene>
<comment type="caution">
    <text evidence="2">The sequence shown here is derived from an EMBL/GenBank/DDBJ whole genome shotgun (WGS) entry which is preliminary data.</text>
</comment>
<accession>A0A1Y2I0D1</accession>
<evidence type="ECO:0000313" key="3">
    <source>
        <dbReference type="Proteomes" id="UP000193411"/>
    </source>
</evidence>
<proteinExistence type="predicted"/>
<feature type="non-terminal residue" evidence="2">
    <location>
        <position position="1"/>
    </location>
</feature>
<feature type="compositionally biased region" description="Basic residues" evidence="1">
    <location>
        <begin position="1"/>
        <end position="10"/>
    </location>
</feature>
<feature type="compositionally biased region" description="Polar residues" evidence="1">
    <location>
        <begin position="34"/>
        <end position="61"/>
    </location>
</feature>
<reference evidence="2 3" key="1">
    <citation type="submission" date="2016-07" db="EMBL/GenBank/DDBJ databases">
        <title>Pervasive Adenine N6-methylation of Active Genes in Fungi.</title>
        <authorList>
            <consortium name="DOE Joint Genome Institute"/>
            <person name="Mondo S.J."/>
            <person name="Dannebaum R.O."/>
            <person name="Kuo R.C."/>
            <person name="Labutti K."/>
            <person name="Haridas S."/>
            <person name="Kuo A."/>
            <person name="Salamov A."/>
            <person name="Ahrendt S.R."/>
            <person name="Lipzen A."/>
            <person name="Sullivan W."/>
            <person name="Andreopoulos W.B."/>
            <person name="Clum A."/>
            <person name="Lindquist E."/>
            <person name="Daum C."/>
            <person name="Ramamoorthy G.K."/>
            <person name="Gryganskyi A."/>
            <person name="Culley D."/>
            <person name="Magnuson J.K."/>
            <person name="James T.Y."/>
            <person name="O'Malley M.A."/>
            <person name="Stajich J.E."/>
            <person name="Spatafora J.W."/>
            <person name="Visel A."/>
            <person name="Grigoriev I.V."/>
        </authorList>
    </citation>
    <scope>NUCLEOTIDE SEQUENCE [LARGE SCALE GENOMIC DNA]</scope>
    <source>
        <strain evidence="2 3">PL171</strain>
    </source>
</reference>